<keyword evidence="5" id="KW-0663">Pyridoxal phosphate</keyword>
<dbReference type="InterPro" id="IPR015421">
    <property type="entry name" value="PyrdxlP-dep_Trfase_major"/>
</dbReference>
<name>A0A2R4XIQ5_9BURK</name>
<protein>
    <submittedName>
        <fullName evidence="7">Pyridoxal phosphate-dependent aminotransferase</fullName>
    </submittedName>
</protein>
<keyword evidence="8" id="KW-1185">Reference proteome</keyword>
<dbReference type="Pfam" id="PF00155">
    <property type="entry name" value="Aminotran_1_2"/>
    <property type="match status" value="1"/>
</dbReference>
<keyword evidence="3 7" id="KW-0032">Aminotransferase</keyword>
<dbReference type="InterPro" id="IPR015424">
    <property type="entry name" value="PyrdxlP-dep_Trfase"/>
</dbReference>
<reference evidence="7 8" key="1">
    <citation type="submission" date="2018-04" db="EMBL/GenBank/DDBJ databases">
        <title>Bordetella sp. HZ20 isolated from seawater.</title>
        <authorList>
            <person name="Sun C."/>
        </authorList>
    </citation>
    <scope>NUCLEOTIDE SEQUENCE [LARGE SCALE GENOMIC DNA]</scope>
    <source>
        <strain evidence="7 8">HZ20</strain>
    </source>
</reference>
<comment type="cofactor">
    <cofactor evidence="1">
        <name>pyridoxal 5'-phosphate</name>
        <dbReference type="ChEBI" id="CHEBI:597326"/>
    </cofactor>
</comment>
<dbReference type="RefSeq" id="WP_108621104.1">
    <property type="nucleotide sequence ID" value="NZ_CP028901.1"/>
</dbReference>
<dbReference type="InterPro" id="IPR004839">
    <property type="entry name" value="Aminotransferase_I/II_large"/>
</dbReference>
<evidence type="ECO:0000256" key="2">
    <source>
        <dbReference type="ARBA" id="ARBA00007441"/>
    </source>
</evidence>
<evidence type="ECO:0000313" key="7">
    <source>
        <dbReference type="EMBL" id="AWB33675.1"/>
    </source>
</evidence>
<dbReference type="PANTHER" id="PTHR46383">
    <property type="entry name" value="ASPARTATE AMINOTRANSFERASE"/>
    <property type="match status" value="1"/>
</dbReference>
<evidence type="ECO:0000256" key="4">
    <source>
        <dbReference type="ARBA" id="ARBA00022679"/>
    </source>
</evidence>
<comment type="similarity">
    <text evidence="2">Belongs to the class-I pyridoxal-phosphate-dependent aminotransferase family.</text>
</comment>
<dbReference type="OrthoDB" id="9803354at2"/>
<dbReference type="AlphaFoldDB" id="A0A2R4XIQ5"/>
<evidence type="ECO:0000256" key="5">
    <source>
        <dbReference type="ARBA" id="ARBA00022898"/>
    </source>
</evidence>
<evidence type="ECO:0000256" key="3">
    <source>
        <dbReference type="ARBA" id="ARBA00022576"/>
    </source>
</evidence>
<dbReference type="GO" id="GO:0006520">
    <property type="term" value="P:amino acid metabolic process"/>
    <property type="evidence" value="ECO:0007669"/>
    <property type="project" value="InterPro"/>
</dbReference>
<organism evidence="7 8">
    <name type="scientific">Orrella marina</name>
    <dbReference type="NCBI Taxonomy" id="2163011"/>
    <lineage>
        <taxon>Bacteria</taxon>
        <taxon>Pseudomonadati</taxon>
        <taxon>Pseudomonadota</taxon>
        <taxon>Betaproteobacteria</taxon>
        <taxon>Burkholderiales</taxon>
        <taxon>Alcaligenaceae</taxon>
        <taxon>Orrella</taxon>
    </lineage>
</organism>
<dbReference type="GO" id="GO:0030170">
    <property type="term" value="F:pyridoxal phosphate binding"/>
    <property type="evidence" value="ECO:0007669"/>
    <property type="project" value="InterPro"/>
</dbReference>
<dbReference type="Proteomes" id="UP000244571">
    <property type="component" value="Chromosome"/>
</dbReference>
<proteinExistence type="inferred from homology"/>
<sequence length="394" mass="43134">MTLPTLARRTDHILPFHAMSIFKRSSELAREGRDIISLGIGEPDFGAAPEVVRALHTASDAGLGRYSPALGIPALREAIAQFYSDQFSAAVDPSRVIVTSGASGALLLGNMALVNQGDEVLMPDPCYPPNINFVTAAGGTTRLIPTEAQYGFQPTLEQVESSWSDKTAGILLASPGNPTGTSIDHERLSGIIESVHAKDGFVMMDEIYLGLSYTETRRSALNLSQDLVILNSFSKYFHMTGWRLGWMIVPEHMVLPIENLASSLAICPPTLSQHAALACFTPDSLAVFEHRREAFKKRRDYFVHALESIGLTVPAQPDGAFYVYADISRFSHDSDELARQLLELGSVAVVPGMDFGPTHAKRMIRLSYTMGIDRLEQAIERMDKVINSPKTRLT</sequence>
<evidence type="ECO:0000256" key="1">
    <source>
        <dbReference type="ARBA" id="ARBA00001933"/>
    </source>
</evidence>
<gene>
    <name evidence="7" type="ORF">DBV39_08140</name>
</gene>
<dbReference type="KEGG" id="boz:DBV39_08140"/>
<dbReference type="EMBL" id="CP028901">
    <property type="protein sequence ID" value="AWB33675.1"/>
    <property type="molecule type" value="Genomic_DNA"/>
</dbReference>
<dbReference type="SUPFAM" id="SSF53383">
    <property type="entry name" value="PLP-dependent transferases"/>
    <property type="match status" value="1"/>
</dbReference>
<keyword evidence="4 7" id="KW-0808">Transferase</keyword>
<dbReference type="InterPro" id="IPR050596">
    <property type="entry name" value="AspAT/PAT-like"/>
</dbReference>
<dbReference type="PANTHER" id="PTHR46383:SF2">
    <property type="entry name" value="AMINOTRANSFERASE"/>
    <property type="match status" value="1"/>
</dbReference>
<accession>A0A2R4XIQ5</accession>
<dbReference type="GO" id="GO:0008483">
    <property type="term" value="F:transaminase activity"/>
    <property type="evidence" value="ECO:0007669"/>
    <property type="project" value="UniProtKB-KW"/>
</dbReference>
<dbReference type="CDD" id="cd00609">
    <property type="entry name" value="AAT_like"/>
    <property type="match status" value="1"/>
</dbReference>
<dbReference type="Gene3D" id="3.40.640.10">
    <property type="entry name" value="Type I PLP-dependent aspartate aminotransferase-like (Major domain)"/>
    <property type="match status" value="1"/>
</dbReference>
<dbReference type="NCBIfam" id="NF005601">
    <property type="entry name" value="PRK07337.1"/>
    <property type="match status" value="1"/>
</dbReference>
<evidence type="ECO:0000259" key="6">
    <source>
        <dbReference type="Pfam" id="PF00155"/>
    </source>
</evidence>
<feature type="domain" description="Aminotransferase class I/classII large" evidence="6">
    <location>
        <begin position="34"/>
        <end position="381"/>
    </location>
</feature>
<evidence type="ECO:0000313" key="8">
    <source>
        <dbReference type="Proteomes" id="UP000244571"/>
    </source>
</evidence>